<dbReference type="CDD" id="cd03801">
    <property type="entry name" value="GT4_PimA-like"/>
    <property type="match status" value="1"/>
</dbReference>
<dbReference type="RefSeq" id="WP_274270444.1">
    <property type="nucleotide sequence ID" value="NZ_JAOSLC020000003.1"/>
</dbReference>
<evidence type="ECO:0000256" key="1">
    <source>
        <dbReference type="ARBA" id="ARBA00022679"/>
    </source>
</evidence>
<gene>
    <name evidence="3" type="ORF">N5A56_012160</name>
</gene>
<dbReference type="PANTHER" id="PTHR46401:SF2">
    <property type="entry name" value="GLYCOSYLTRANSFERASE WBBK-RELATED"/>
    <property type="match status" value="1"/>
</dbReference>
<proteinExistence type="predicted"/>
<keyword evidence="4" id="KW-1185">Reference proteome</keyword>
<comment type="caution">
    <text evidence="3">The sequence shown here is derived from an EMBL/GenBank/DDBJ whole genome shotgun (WGS) entry which is preliminary data.</text>
</comment>
<dbReference type="Gene3D" id="3.40.50.2000">
    <property type="entry name" value="Glycogen Phosphorylase B"/>
    <property type="match status" value="2"/>
</dbReference>
<dbReference type="PANTHER" id="PTHR46401">
    <property type="entry name" value="GLYCOSYLTRANSFERASE WBBK-RELATED"/>
    <property type="match status" value="1"/>
</dbReference>
<protein>
    <submittedName>
        <fullName evidence="3">Glycosyltransferase family 4 protein</fullName>
    </submittedName>
</protein>
<dbReference type="EMBL" id="JAOSLC020000003">
    <property type="protein sequence ID" value="MDD7915119.1"/>
    <property type="molecule type" value="Genomic_DNA"/>
</dbReference>
<feature type="domain" description="Glycosyl transferase family 1" evidence="2">
    <location>
        <begin position="85"/>
        <end position="236"/>
    </location>
</feature>
<evidence type="ECO:0000313" key="3">
    <source>
        <dbReference type="EMBL" id="MDD7915119.1"/>
    </source>
</evidence>
<reference evidence="3" key="1">
    <citation type="submission" date="2023-02" db="EMBL/GenBank/DDBJ databases">
        <title>Polaribacter ponticola sp. nov., isolated from seawater.</title>
        <authorList>
            <person name="Baek J.H."/>
            <person name="Kim J.M."/>
            <person name="Choi D.G."/>
            <person name="Jeon C.O."/>
        </authorList>
    </citation>
    <scope>NUCLEOTIDE SEQUENCE</scope>
    <source>
        <strain evidence="3">MSW5</strain>
    </source>
</reference>
<keyword evidence="1" id="KW-0808">Transferase</keyword>
<organism evidence="3 4">
    <name type="scientific">Polaribacter ponticola</name>
    <dbReference type="NCBI Taxonomy" id="2978475"/>
    <lineage>
        <taxon>Bacteria</taxon>
        <taxon>Pseudomonadati</taxon>
        <taxon>Bacteroidota</taxon>
        <taxon>Flavobacteriia</taxon>
        <taxon>Flavobacteriales</taxon>
        <taxon>Flavobacteriaceae</taxon>
    </lineage>
</organism>
<dbReference type="Proteomes" id="UP001151478">
    <property type="component" value="Unassembled WGS sequence"/>
</dbReference>
<evidence type="ECO:0000313" key="4">
    <source>
        <dbReference type="Proteomes" id="UP001151478"/>
    </source>
</evidence>
<dbReference type="SUPFAM" id="SSF53756">
    <property type="entry name" value="UDP-Glycosyltransferase/glycogen phosphorylase"/>
    <property type="match status" value="1"/>
</dbReference>
<dbReference type="Pfam" id="PF00534">
    <property type="entry name" value="Glycos_transf_1"/>
    <property type="match status" value="1"/>
</dbReference>
<evidence type="ECO:0000259" key="2">
    <source>
        <dbReference type="Pfam" id="PF00534"/>
    </source>
</evidence>
<accession>A0ABT5SAH2</accession>
<dbReference type="InterPro" id="IPR001296">
    <property type="entry name" value="Glyco_trans_1"/>
</dbReference>
<sequence>MLSSILKKELIIHVHGNFLGAQYQQLIGFKKKLFFFLVSKFTKGIVLSDSLKQNLTPFLDEKNIYVLYNFAQNYLIDNKLKVDNSILKISYLSNLMEEKGIFQLLDSLKDLENKKINYKAKIAGNIDASLKDDILYKIDKLKNTSYVGVVYNDDKKQLLNWSNVFVLPTFYKMEGQPISILEALATKNVIISTNHAGIIDIIENNKNGFLVDKQNSESITNKFVFLNDNKSKILEISNYNKMYFAENFTITTFSEQLLKILKSNAKT</sequence>
<name>A0ABT5SAH2_9FLAO</name>